<dbReference type="CDD" id="cd09749">
    <property type="entry name" value="Cmr5_III-B"/>
    <property type="match status" value="1"/>
</dbReference>
<accession>A0ABM9HYI4</accession>
<dbReference type="InterPro" id="IPR010160">
    <property type="entry name" value="CRISPR-assoc_prot_Cmr5"/>
</dbReference>
<dbReference type="InterPro" id="IPR023101">
    <property type="entry name" value="AF1862-like_dom_sf"/>
</dbReference>
<protein>
    <recommendedName>
        <fullName evidence="5">CRISPR type III-B/RAMP module-associated protein Cmr5</fullName>
    </recommendedName>
</protein>
<evidence type="ECO:0000313" key="6">
    <source>
        <dbReference type="EMBL" id="CAI8771468.1"/>
    </source>
</evidence>
<comment type="similarity">
    <text evidence="2">Belongs to the CRISPR system Cmr5 family.</text>
</comment>
<dbReference type="Pfam" id="PF09701">
    <property type="entry name" value="Cas_Cmr5"/>
    <property type="match status" value="1"/>
</dbReference>
<evidence type="ECO:0000256" key="5">
    <source>
        <dbReference type="ARBA" id="ARBA00030001"/>
    </source>
</evidence>
<keyword evidence="3" id="KW-0963">Cytoplasm</keyword>
<reference evidence="6 7" key="1">
    <citation type="submission" date="2023-03" db="EMBL/GenBank/DDBJ databases">
        <authorList>
            <person name="Pearce D."/>
        </authorList>
    </citation>
    <scope>NUCLEOTIDE SEQUENCE [LARGE SCALE GENOMIC DNA]</scope>
    <source>
        <strain evidence="6">Msz</strain>
    </source>
</reference>
<dbReference type="RefSeq" id="WP_026612072.1">
    <property type="nucleotide sequence ID" value="NZ_OX458333.1"/>
</dbReference>
<keyword evidence="4" id="KW-0051">Antiviral defense</keyword>
<gene>
    <name evidence="6" type="ORF">MSZNOR_1039</name>
</gene>
<dbReference type="Gene3D" id="1.10.520.30">
    <property type="entry name" value="AF1862-like domain"/>
    <property type="match status" value="1"/>
</dbReference>
<evidence type="ECO:0000256" key="3">
    <source>
        <dbReference type="ARBA" id="ARBA00022490"/>
    </source>
</evidence>
<organism evidence="6 7">
    <name type="scientific">Methylocaldum szegediense</name>
    <dbReference type="NCBI Taxonomy" id="73780"/>
    <lineage>
        <taxon>Bacteria</taxon>
        <taxon>Pseudomonadati</taxon>
        <taxon>Pseudomonadota</taxon>
        <taxon>Gammaproteobacteria</taxon>
        <taxon>Methylococcales</taxon>
        <taxon>Methylococcaceae</taxon>
        <taxon>Methylocaldum</taxon>
    </lineage>
</organism>
<evidence type="ECO:0000256" key="2">
    <source>
        <dbReference type="ARBA" id="ARBA00006161"/>
    </source>
</evidence>
<sequence length="113" mass="13133">MPTLEQQRAAFAWEKVQPCTDEYKNLVKGAPAFIMNNGLMQAMAFYQSKEKDHHFLLNRHLCEWLQRRSIIREASFKDAMKELQQADSATYRLATEEVLAVLKWIRQFAAAVA</sequence>
<dbReference type="NCBIfam" id="TIGR01881">
    <property type="entry name" value="cas_Cmr5"/>
    <property type="match status" value="1"/>
</dbReference>
<evidence type="ECO:0000313" key="7">
    <source>
        <dbReference type="Proteomes" id="UP001162030"/>
    </source>
</evidence>
<keyword evidence="7" id="KW-1185">Reference proteome</keyword>
<evidence type="ECO:0000256" key="4">
    <source>
        <dbReference type="ARBA" id="ARBA00023118"/>
    </source>
</evidence>
<dbReference type="Proteomes" id="UP001162030">
    <property type="component" value="Chromosome"/>
</dbReference>
<name>A0ABM9HYI4_9GAMM</name>
<comment type="subcellular location">
    <subcellularLocation>
        <location evidence="1">Cytoplasm</location>
    </subcellularLocation>
</comment>
<dbReference type="SUPFAM" id="SSF158568">
    <property type="entry name" value="AF1862-like"/>
    <property type="match status" value="1"/>
</dbReference>
<proteinExistence type="inferred from homology"/>
<evidence type="ECO:0000256" key="1">
    <source>
        <dbReference type="ARBA" id="ARBA00004496"/>
    </source>
</evidence>
<dbReference type="EMBL" id="OX458333">
    <property type="protein sequence ID" value="CAI8771468.1"/>
    <property type="molecule type" value="Genomic_DNA"/>
</dbReference>